<reference evidence="7" key="2">
    <citation type="journal article" date="2005" name="PLoS Biol.">
        <title>The genomes of Oryza sativa: a history of duplications.</title>
        <authorList>
            <person name="Yu J."/>
            <person name="Wang J."/>
            <person name="Lin W."/>
            <person name="Li S."/>
            <person name="Li H."/>
            <person name="Zhou J."/>
            <person name="Ni P."/>
            <person name="Dong W."/>
            <person name="Hu S."/>
            <person name="Zeng C."/>
            <person name="Zhang J."/>
            <person name="Zhang Y."/>
            <person name="Li R."/>
            <person name="Xu Z."/>
            <person name="Li S."/>
            <person name="Li X."/>
            <person name="Zheng H."/>
            <person name="Cong L."/>
            <person name="Lin L."/>
            <person name="Yin J."/>
            <person name="Geng J."/>
            <person name="Li G."/>
            <person name="Shi J."/>
            <person name="Liu J."/>
            <person name="Lv H."/>
            <person name="Li J."/>
            <person name="Wang J."/>
            <person name="Deng Y."/>
            <person name="Ran L."/>
            <person name="Shi X."/>
            <person name="Wang X."/>
            <person name="Wu Q."/>
            <person name="Li C."/>
            <person name="Ren X."/>
            <person name="Wang J."/>
            <person name="Wang X."/>
            <person name="Li D."/>
            <person name="Liu D."/>
            <person name="Zhang X."/>
            <person name="Ji Z."/>
            <person name="Zhao W."/>
            <person name="Sun Y."/>
            <person name="Zhang Z."/>
            <person name="Bao J."/>
            <person name="Han Y."/>
            <person name="Dong L."/>
            <person name="Ji J."/>
            <person name="Chen P."/>
            <person name="Wu S."/>
            <person name="Liu J."/>
            <person name="Xiao Y."/>
            <person name="Bu D."/>
            <person name="Tan J."/>
            <person name="Yang L."/>
            <person name="Ye C."/>
            <person name="Zhang J."/>
            <person name="Xu J."/>
            <person name="Zhou Y."/>
            <person name="Yu Y."/>
            <person name="Zhang B."/>
            <person name="Zhuang S."/>
            <person name="Wei H."/>
            <person name="Liu B."/>
            <person name="Lei M."/>
            <person name="Yu H."/>
            <person name="Li Y."/>
            <person name="Xu H."/>
            <person name="Wei S."/>
            <person name="He X."/>
            <person name="Fang L."/>
            <person name="Zhang Z."/>
            <person name="Zhang Y."/>
            <person name="Huang X."/>
            <person name="Su Z."/>
            <person name="Tong W."/>
            <person name="Li J."/>
            <person name="Tong Z."/>
            <person name="Li S."/>
            <person name="Ye J."/>
            <person name="Wang L."/>
            <person name="Fang L."/>
            <person name="Lei T."/>
            <person name="Chen C."/>
            <person name="Chen H."/>
            <person name="Xu Z."/>
            <person name="Li H."/>
            <person name="Huang H."/>
            <person name="Zhang F."/>
            <person name="Xu H."/>
            <person name="Li N."/>
            <person name="Zhao C."/>
            <person name="Li S."/>
            <person name="Dong L."/>
            <person name="Huang Y."/>
            <person name="Li L."/>
            <person name="Xi Y."/>
            <person name="Qi Q."/>
            <person name="Li W."/>
            <person name="Zhang B."/>
            <person name="Hu W."/>
            <person name="Zhang Y."/>
            <person name="Tian X."/>
            <person name="Jiao Y."/>
            <person name="Liang X."/>
            <person name="Jin J."/>
            <person name="Gao L."/>
            <person name="Zheng W."/>
            <person name="Hao B."/>
            <person name="Liu S."/>
            <person name="Wang W."/>
            <person name="Yuan L."/>
            <person name="Cao M."/>
            <person name="McDermott J."/>
            <person name="Samudrala R."/>
            <person name="Wang J."/>
            <person name="Wong G.K."/>
            <person name="Yang H."/>
        </authorList>
    </citation>
    <scope>NUCLEOTIDE SEQUENCE [LARGE SCALE GENOMIC DNA]</scope>
</reference>
<reference evidence="6" key="8">
    <citation type="submission" date="2009-08" db="EMBL/GenBank/DDBJ databases">
        <title>Oryza sativa nipponbare(GA3) genomic DNA, chromosome 11.</title>
        <authorList>
            <consortium name="IRGSP(International Rice Genome Sequencing Project)"/>
        </authorList>
    </citation>
    <scope>NUCLEOTIDE SEQUENCE</scope>
</reference>
<dbReference type="EMBL" id="CM000138">
    <property type="protein sequence ID" value="EAZ11772.1"/>
    <property type="molecule type" value="Genomic_DNA"/>
</dbReference>
<comment type="similarity">
    <text evidence="1 3">Belongs to the EXO70 family.</text>
</comment>
<dbReference type="GO" id="GO:0015031">
    <property type="term" value="P:protein transport"/>
    <property type="evidence" value="ECO:0007669"/>
    <property type="project" value="UniProtKB-KW"/>
</dbReference>
<evidence type="ECO:0000313" key="8">
    <source>
        <dbReference type="Proteomes" id="UP000000763"/>
    </source>
</evidence>
<feature type="region of interest" description="Disordered" evidence="4">
    <location>
        <begin position="372"/>
        <end position="391"/>
    </location>
</feature>
<organism evidence="7">
    <name type="scientific">Oryza sativa subsp. japonica</name>
    <name type="common">Rice</name>
    <dbReference type="NCBI Taxonomy" id="39947"/>
    <lineage>
        <taxon>Eukaryota</taxon>
        <taxon>Viridiplantae</taxon>
        <taxon>Streptophyta</taxon>
        <taxon>Embryophyta</taxon>
        <taxon>Tracheophyta</taxon>
        <taxon>Spermatophyta</taxon>
        <taxon>Magnoliopsida</taxon>
        <taxon>Liliopsida</taxon>
        <taxon>Poales</taxon>
        <taxon>Poaceae</taxon>
        <taxon>BOP clade</taxon>
        <taxon>Oryzoideae</taxon>
        <taxon>Oryzeae</taxon>
        <taxon>Oryzinae</taxon>
        <taxon>Oryza</taxon>
        <taxon>Oryza sativa</taxon>
    </lineage>
</organism>
<reference evidence="7" key="7">
    <citation type="submission" date="2008-12" db="EMBL/GenBank/DDBJ databases">
        <title>Improved gene annotation of the rice (Oryza sativa) genomes.</title>
        <authorList>
            <person name="Wang J."/>
            <person name="Li R."/>
            <person name="Fan W."/>
            <person name="Huang Q."/>
            <person name="Zhang J."/>
            <person name="Zhou Y."/>
            <person name="Hu Y."/>
            <person name="Zi S."/>
            <person name="Li J."/>
            <person name="Ni P."/>
            <person name="Zheng H."/>
            <person name="Zhang Y."/>
            <person name="Zhao M."/>
            <person name="Hao Q."/>
            <person name="McDermott J."/>
            <person name="Samudrala R."/>
            <person name="Kristiansen K."/>
            <person name="Wong G.K.-S."/>
        </authorList>
    </citation>
    <scope>NUCLEOTIDE SEQUENCE</scope>
</reference>
<reference evidence="6" key="4">
    <citation type="journal article" date="2007" name="Genome Res.">
        <title>Curated Genome Annotation of Oryza sativa ssp. japonica and Comparative Genome Analysis with Arabidopsis thaliana.</title>
        <authorList>
            <consortium name="The Rice Annotation Project (RAP)"/>
            <person name="Itoh T."/>
            <person name="Tanaka T."/>
            <person name="Barrero R.A."/>
            <person name="Yamasaki C."/>
            <person name="Fujii Y."/>
            <person name="Hilton P.B."/>
            <person name="Antonio B.A."/>
            <person name="Aono H."/>
            <person name="Apweiler R."/>
            <person name="Bruskiewich R."/>
            <person name="Bureau T."/>
            <person name="Burr F."/>
            <person name="Costa de Oliveira A."/>
            <person name="Fuks G."/>
            <person name="Habara T."/>
            <person name="Haberer G."/>
            <person name="Han B."/>
            <person name="Harada E."/>
            <person name="Hiraki A.T."/>
            <person name="Hirochika H."/>
            <person name="Hoen D."/>
            <person name="Hokari H."/>
            <person name="Hosokawa S."/>
            <person name="Hsing Y."/>
            <person name="Ikawa H."/>
            <person name="Ikeo K."/>
            <person name="Imanishi T."/>
            <person name="Ito Y."/>
            <person name="Jaiswal P."/>
            <person name="Kanno M."/>
            <person name="Kawahara Y."/>
            <person name="Kawamura T."/>
            <person name="Kawashima H."/>
            <person name="Khurana J.P."/>
            <person name="Kikuchi S."/>
            <person name="Komatsu S."/>
            <person name="Koyanagi K.O."/>
            <person name="Kubooka H."/>
            <person name="Lieberherr D."/>
            <person name="Lin Y.C."/>
            <person name="Lonsdale D."/>
            <person name="Matsumoto T."/>
            <person name="Matsuya A."/>
            <person name="McCombie W.R."/>
            <person name="Messing J."/>
            <person name="Miyao A."/>
            <person name="Mulder N."/>
            <person name="Nagamura Y."/>
            <person name="Nam J."/>
            <person name="Namiki N."/>
            <person name="Numa H."/>
            <person name="Nurimoto S."/>
            <person name="O'donovan C."/>
            <person name="Ohyanagi H."/>
            <person name="Okido T."/>
            <person name="Oota S."/>
            <person name="Osato N."/>
            <person name="Palmer L.E."/>
            <person name="Quetier F."/>
            <person name="Raghuvanshi S."/>
            <person name="Saichi N."/>
            <person name="Sakai H."/>
            <person name="Sakai Y."/>
            <person name="Sakata K."/>
            <person name="Sakurai T."/>
            <person name="Sato F."/>
            <person name="Sato Y."/>
            <person name="Schoof H."/>
            <person name="Seki M."/>
            <person name="Shibata M."/>
            <person name="Shimizu Y."/>
            <person name="Shinozaki K."/>
            <person name="Shinso Y."/>
            <person name="Singh N.K."/>
            <person name="Smith-White B."/>
            <person name="Takeda J."/>
            <person name="Tanino M."/>
            <person name="Tatusova T."/>
            <person name="Thongjuea S."/>
            <person name="Todokoro F."/>
            <person name="Tsugane M."/>
            <person name="Tyagi A.K."/>
            <person name="Vanavichit A."/>
            <person name="Wang A."/>
            <person name="Wing R.A."/>
            <person name="Yamaguchi K."/>
            <person name="Yamamoto M."/>
            <person name="Yamamoto N."/>
            <person name="Yu Y."/>
            <person name="Zhang H."/>
            <person name="Zhao Q."/>
            <person name="Higo K."/>
            <person name="Burr B."/>
            <person name="Gojobori T."/>
            <person name="Sasaki T."/>
        </authorList>
    </citation>
    <scope>NUCLEOTIDE SEQUENCE</scope>
</reference>
<evidence type="ECO:0000256" key="4">
    <source>
        <dbReference type="SAM" id="MobiDB-lite"/>
    </source>
</evidence>
<keyword evidence="2 3" id="KW-0813">Transport</keyword>
<dbReference type="Gene3D" id="1.20.1280.170">
    <property type="entry name" value="Exocyst complex component Exo70"/>
    <property type="match status" value="1"/>
</dbReference>
<dbReference type="Proteomes" id="UP000007752">
    <property type="component" value="Chromosome 1"/>
</dbReference>
<evidence type="ECO:0000256" key="1">
    <source>
        <dbReference type="ARBA" id="ARBA00006756"/>
    </source>
</evidence>
<protein>
    <recommendedName>
        <fullName evidence="3">Exocyst subunit Exo70 family protein</fullName>
    </recommendedName>
</protein>
<reference evidence="6 8" key="1">
    <citation type="journal article" date="2005" name="Nature">
        <title>The map-based sequence of the rice genome.</title>
        <authorList>
            <consortium name="International rice genome sequencing project (IRGSP)"/>
            <person name="Matsumoto T."/>
            <person name="Wu J."/>
            <person name="Kanamori H."/>
            <person name="Katayose Y."/>
            <person name="Fujisawa M."/>
            <person name="Namiki N."/>
            <person name="Mizuno H."/>
            <person name="Yamamoto K."/>
            <person name="Antonio B.A."/>
            <person name="Baba T."/>
            <person name="Sakata K."/>
            <person name="Nagamura Y."/>
            <person name="Aoki H."/>
            <person name="Arikawa K."/>
            <person name="Arita K."/>
            <person name="Bito T."/>
            <person name="Chiden Y."/>
            <person name="Fujitsuka N."/>
            <person name="Fukunaka R."/>
            <person name="Hamada M."/>
            <person name="Harada C."/>
            <person name="Hayashi A."/>
            <person name="Hijishita S."/>
            <person name="Honda M."/>
            <person name="Hosokawa S."/>
            <person name="Ichikawa Y."/>
            <person name="Idonuma A."/>
            <person name="Iijima M."/>
            <person name="Ikeda M."/>
            <person name="Ikeno M."/>
            <person name="Ito K."/>
            <person name="Ito S."/>
            <person name="Ito T."/>
            <person name="Ito Y."/>
            <person name="Ito Y."/>
            <person name="Iwabuchi A."/>
            <person name="Kamiya K."/>
            <person name="Karasawa W."/>
            <person name="Kurita K."/>
            <person name="Katagiri S."/>
            <person name="Kikuta A."/>
            <person name="Kobayashi H."/>
            <person name="Kobayashi N."/>
            <person name="Machita K."/>
            <person name="Maehara T."/>
            <person name="Masukawa M."/>
            <person name="Mizubayashi T."/>
            <person name="Mukai Y."/>
            <person name="Nagasaki H."/>
            <person name="Nagata Y."/>
            <person name="Naito S."/>
            <person name="Nakashima M."/>
            <person name="Nakama Y."/>
            <person name="Nakamichi Y."/>
            <person name="Nakamura M."/>
            <person name="Meguro A."/>
            <person name="Negishi M."/>
            <person name="Ohta I."/>
            <person name="Ohta T."/>
            <person name="Okamoto M."/>
            <person name="Ono N."/>
            <person name="Saji S."/>
            <person name="Sakaguchi M."/>
            <person name="Sakai K."/>
            <person name="Shibata M."/>
            <person name="Shimokawa T."/>
            <person name="Song J."/>
            <person name="Takazaki Y."/>
            <person name="Terasawa K."/>
            <person name="Tsugane M."/>
            <person name="Tsuji K."/>
            <person name="Ueda S."/>
            <person name="Waki K."/>
            <person name="Yamagata H."/>
            <person name="Yamamoto M."/>
            <person name="Yamamoto S."/>
            <person name="Yamane H."/>
            <person name="Yoshiki S."/>
            <person name="Yoshihara R."/>
            <person name="Yukawa K."/>
            <person name="Zhong H."/>
            <person name="Yano M."/>
            <person name="Yuan Q."/>
            <person name="Ouyang S."/>
            <person name="Liu J."/>
            <person name="Jones K.M."/>
            <person name="Gansberger K."/>
            <person name="Moffat K."/>
            <person name="Hill J."/>
            <person name="Bera J."/>
            <person name="Fadrosh D."/>
            <person name="Jin S."/>
            <person name="Johri S."/>
            <person name="Kim M."/>
            <person name="Overton L."/>
            <person name="Reardon M."/>
            <person name="Tsitrin T."/>
            <person name="Vuong H."/>
            <person name="Weaver B."/>
            <person name="Ciecko A."/>
            <person name="Tallon L."/>
            <person name="Jackson J."/>
            <person name="Pai G."/>
            <person name="Aken S.V."/>
            <person name="Utterback T."/>
            <person name="Reidmuller S."/>
            <person name="Feldblyum T."/>
            <person name="Hsiao J."/>
            <person name="Zismann V."/>
            <person name="Iobst S."/>
            <person name="de Vazeille A.R."/>
            <person name="Buell C.R."/>
            <person name="Ying K."/>
            <person name="Li Y."/>
            <person name="Lu T."/>
            <person name="Huang Y."/>
            <person name="Zhao Q."/>
            <person name="Feng Q."/>
            <person name="Zhang L."/>
            <person name="Zhu J."/>
            <person name="Weng Q."/>
            <person name="Mu J."/>
            <person name="Lu Y."/>
            <person name="Fan D."/>
            <person name="Liu Y."/>
            <person name="Guan J."/>
            <person name="Zhang Y."/>
            <person name="Yu S."/>
            <person name="Liu X."/>
            <person name="Zhang Y."/>
            <person name="Hong G."/>
            <person name="Han B."/>
            <person name="Choisne N."/>
            <person name="Demange N."/>
            <person name="Orjeda G."/>
            <person name="Samain S."/>
            <person name="Cattolico L."/>
            <person name="Pelletier E."/>
            <person name="Couloux A."/>
            <person name="Segurens B."/>
            <person name="Wincker P."/>
            <person name="D'Hont A."/>
            <person name="Scarpelli C."/>
            <person name="Weissenbach J."/>
            <person name="Salanoubat M."/>
            <person name="Quetier F."/>
            <person name="Yu Y."/>
            <person name="Kim H.R."/>
            <person name="Rambo T."/>
            <person name="Currie J."/>
            <person name="Collura K."/>
            <person name="Luo M."/>
            <person name="Yang T."/>
            <person name="Ammiraju J.S.S."/>
            <person name="Engler F."/>
            <person name="Soderlund C."/>
            <person name="Wing R.A."/>
            <person name="Palmer L.E."/>
            <person name="de la Bastide M."/>
            <person name="Spiegel L."/>
            <person name="Nascimento L."/>
            <person name="Zutavern T."/>
            <person name="O'Shaughnessy A."/>
            <person name="Dike S."/>
            <person name="Dedhia N."/>
            <person name="Preston R."/>
            <person name="Balija V."/>
            <person name="McCombie W.R."/>
            <person name="Chow T."/>
            <person name="Chen H."/>
            <person name="Chung M."/>
            <person name="Chen C."/>
            <person name="Shaw J."/>
            <person name="Wu H."/>
            <person name="Hsiao K."/>
            <person name="Chao Y."/>
            <person name="Chu M."/>
            <person name="Cheng C."/>
            <person name="Hour A."/>
            <person name="Lee P."/>
            <person name="Lin S."/>
            <person name="Lin Y."/>
            <person name="Liou J."/>
            <person name="Liu S."/>
            <person name="Hsing Y."/>
            <person name="Raghuvanshi S."/>
            <person name="Mohanty A."/>
            <person name="Bharti A.K."/>
            <person name="Gaur A."/>
            <person name="Gupta V."/>
            <person name="Kumar D."/>
            <person name="Ravi V."/>
            <person name="Vij S."/>
            <person name="Kapur A."/>
            <person name="Khurana P."/>
            <person name="Khurana P."/>
            <person name="Khurana J.P."/>
            <person name="Tyagi A.K."/>
            <person name="Gaikwad K."/>
            <person name="Singh A."/>
            <person name="Dalal V."/>
            <person name="Srivastava S."/>
            <person name="Dixit A."/>
            <person name="Pal A.K."/>
            <person name="Ghazi I.A."/>
            <person name="Yadav M."/>
            <person name="Pandit A."/>
            <person name="Bhargava A."/>
            <person name="Sureshbabu K."/>
            <person name="Batra K."/>
            <person name="Sharma T.R."/>
            <person name="Mohapatra T."/>
            <person name="Singh N.K."/>
            <person name="Messing J."/>
            <person name="Nelson A.B."/>
            <person name="Fuks G."/>
            <person name="Kavchok S."/>
            <person name="Keizer G."/>
            <person name="Linton E."/>
            <person name="Llaca V."/>
            <person name="Song R."/>
            <person name="Tanyolac B."/>
            <person name="Young S."/>
            <person name="Ho-Il K."/>
            <person name="Hahn J.H."/>
            <person name="Sangsakoo G."/>
            <person name="Vanavichit A."/>
            <person name="de Mattos Luiz.A.T."/>
            <person name="Zimmer P.D."/>
            <person name="Malone G."/>
            <person name="Dellagostin O."/>
            <person name="de Oliveira A.C."/>
            <person name="Bevan M."/>
            <person name="Bancroft I."/>
            <person name="Minx P."/>
            <person name="Cordum H."/>
            <person name="Wilson R."/>
            <person name="Cheng Z."/>
            <person name="Jin W."/>
            <person name="Jiang J."/>
            <person name="Leong S.A."/>
            <person name="Iwama H."/>
            <person name="Gojobori T."/>
            <person name="Itoh T."/>
            <person name="Niimura Y."/>
            <person name="Fujii Y."/>
            <person name="Habara T."/>
            <person name="Sakai H."/>
            <person name="Sato Y."/>
            <person name="Wilson G."/>
            <person name="Kumar K."/>
            <person name="McCouch S."/>
            <person name="Juretic N."/>
            <person name="Hoen D."/>
            <person name="Wright S."/>
            <person name="Bruskiewich R."/>
            <person name="Bureau T."/>
            <person name="Miyao A."/>
            <person name="Hirochika H."/>
            <person name="Nishikawa T."/>
            <person name="Kadowaki K."/>
            <person name="Sugiura M."/>
            <person name="Burr B."/>
            <person name="Sasaki T."/>
        </authorList>
    </citation>
    <scope>NUCLEOTIDE SEQUENCE [LARGE SCALE GENOMIC DNA]</scope>
    <source>
        <strain evidence="8">cv. Nipponbare</strain>
    </source>
</reference>
<dbReference type="GO" id="GO:0005546">
    <property type="term" value="F:phosphatidylinositol-4,5-bisphosphate binding"/>
    <property type="evidence" value="ECO:0007669"/>
    <property type="project" value="InterPro"/>
</dbReference>
<dbReference type="OMA" id="HGMAAWM"/>
<evidence type="ECO:0000259" key="5">
    <source>
        <dbReference type="Pfam" id="PF03081"/>
    </source>
</evidence>
<keyword evidence="3" id="KW-0268">Exocytosis</keyword>
<feature type="region of interest" description="Disordered" evidence="4">
    <location>
        <begin position="1"/>
        <end position="20"/>
    </location>
</feature>
<feature type="compositionally biased region" description="Polar residues" evidence="4">
    <location>
        <begin position="568"/>
        <end position="579"/>
    </location>
</feature>
<feature type="domain" description="Exocyst complex subunit Exo70 C-terminal" evidence="5">
    <location>
        <begin position="211"/>
        <end position="470"/>
    </location>
</feature>
<name>A2ZSS5_ORYSJ</name>
<dbReference type="Proteomes" id="UP000000763">
    <property type="component" value="Chromosome 11"/>
</dbReference>
<dbReference type="PANTHER" id="PTHR12542:SF17">
    <property type="entry name" value="EXOCYST SUBUNIT EXO70 FAMILY PROTEIN"/>
    <property type="match status" value="1"/>
</dbReference>
<dbReference type="SMR" id="A2ZSS5"/>
<evidence type="ECO:0000313" key="7">
    <source>
        <dbReference type="EMBL" id="EAZ11772.1"/>
    </source>
</evidence>
<dbReference type="EMBL" id="AP008217">
    <property type="protein sequence ID" value="BAH95412.1"/>
    <property type="molecule type" value="Genomic_DNA"/>
</dbReference>
<dbReference type="AlphaFoldDB" id="A2ZSS5"/>
<dbReference type="GO" id="GO:0006887">
    <property type="term" value="P:exocytosis"/>
    <property type="evidence" value="ECO:0007669"/>
    <property type="project" value="UniProtKB-KW"/>
</dbReference>
<feature type="compositionally biased region" description="Low complexity" evidence="4">
    <location>
        <begin position="376"/>
        <end position="389"/>
    </location>
</feature>
<dbReference type="InterPro" id="IPR046364">
    <property type="entry name" value="Exo70_C"/>
</dbReference>
<keyword evidence="3" id="KW-0653">Protein transport</keyword>
<comment type="function">
    <text evidence="3">Component of the exocyst complex.</text>
</comment>
<dbReference type="InterPro" id="IPR004140">
    <property type="entry name" value="Exo70"/>
</dbReference>
<dbReference type="Pfam" id="PF03081">
    <property type="entry name" value="Exo70_C"/>
    <property type="match status" value="1"/>
</dbReference>
<feature type="region of interest" description="Disordered" evidence="4">
    <location>
        <begin position="552"/>
        <end position="579"/>
    </location>
</feature>
<dbReference type="KEGG" id="dosa:Os11g0650100"/>
<reference evidence="6" key="5">
    <citation type="journal article" date="2008" name="Nucleic Acids Res.">
        <title>The Rice Annotation Project Database (RAP-DB): 2008 update.</title>
        <authorList>
            <consortium name="The Rice Annotation Project (RAP)"/>
            <person name="Tanaka T."/>
            <person name="Antonio B.A."/>
            <person name="Kikuchi S."/>
            <person name="Matsumoto T."/>
            <person name="Nagamura Y."/>
            <person name="Numa H."/>
            <person name="Sakai H."/>
            <person name="Wu J."/>
            <person name="Itoh T."/>
            <person name="Sasaki T."/>
            <person name="Aono R."/>
            <person name="Fujii Y."/>
            <person name="Habara T."/>
            <person name="Harada E."/>
            <person name="Kanno M."/>
            <person name="Kawahara Y."/>
            <person name="Kawashima H."/>
            <person name="Kubooka H."/>
            <person name="Matsuya A."/>
            <person name="Nakaoka H."/>
            <person name="Saichi N."/>
            <person name="Sanbonmatsu R."/>
            <person name="Sato Y."/>
            <person name="Shinso Y."/>
            <person name="Suzuki M."/>
            <person name="Takeda J."/>
            <person name="Tanino M."/>
            <person name="Todokoro F."/>
            <person name="Yamaguchi K."/>
            <person name="Yamamoto N."/>
            <person name="Yamasaki C."/>
            <person name="Imanishi T."/>
            <person name="Okido T."/>
            <person name="Tada M."/>
            <person name="Ikeo K."/>
            <person name="Tateno Y."/>
            <person name="Gojobori T."/>
            <person name="Lin Y.C."/>
            <person name="Wei F.J."/>
            <person name="Hsing Y.I."/>
            <person name="Zhao Q."/>
            <person name="Han B."/>
            <person name="Kramer M.R."/>
            <person name="McCombie R.W."/>
            <person name="Lonsdale D."/>
            <person name="O'Donovan C.C."/>
            <person name="Whitfield E.J."/>
            <person name="Apweiler R."/>
            <person name="Koyanagi K.O."/>
            <person name="Khurana J.P."/>
            <person name="Raghuvanshi S."/>
            <person name="Singh N.K."/>
            <person name="Tyagi A.K."/>
            <person name="Haberer G."/>
            <person name="Fujisawa M."/>
            <person name="Hosokawa S."/>
            <person name="Ito Y."/>
            <person name="Ikawa H."/>
            <person name="Shibata M."/>
            <person name="Yamamoto M."/>
            <person name="Bruskiewich R.M."/>
            <person name="Hoen D.R."/>
            <person name="Bureau TE."/>
            <person name="Namiki N."/>
            <person name="Ohyanagi H."/>
            <person name="Sakai Y."/>
            <person name="Nobushima S."/>
            <person name="Sakata K."/>
            <person name="Barrero R.A."/>
            <person name="Sato Y."/>
            <person name="Souvorov A."/>
            <person name="Smith-White B."/>
            <person name="Tatusova T."/>
            <person name="An S."/>
            <person name="An G."/>
            <person name="OOta S."/>
            <person name="Fuks G."/>
            <person name="Messing J."/>
            <person name="Christie K.R."/>
            <person name="Lieberherr D."/>
            <person name="Kim H."/>
            <person name="Zuccolo A."/>
            <person name="Wing R.A."/>
            <person name="Nobuta K."/>
            <person name="Green P.J."/>
            <person name="Lu C."/>
            <person name="Meyers BC."/>
            <person name="Chaparro C."/>
            <person name="Piegu B."/>
            <person name="Panaud O."/>
            <person name="Echeverria M."/>
        </authorList>
    </citation>
    <scope>NUCLEOTIDE SEQUENCE</scope>
</reference>
<dbReference type="OrthoDB" id="662772at2759"/>
<evidence type="ECO:0000256" key="2">
    <source>
        <dbReference type="ARBA" id="ARBA00022448"/>
    </source>
</evidence>
<dbReference type="Gramene" id="Os11t0650700-00">
    <property type="protein sequence ID" value="Os11t0650700-00"/>
    <property type="gene ID" value="Os11g0650700"/>
</dbReference>
<reference evidence="8" key="6">
    <citation type="journal article" date="2008" name="Nucleic Acids Res.">
        <title>The rice annotation project database (RAP-DB): 2008 update.</title>
        <authorList>
            <consortium name="The rice annotation project (RAP)"/>
        </authorList>
    </citation>
    <scope>GENOME REANNOTATION</scope>
    <source>
        <strain evidence="8">cv. Nipponbare</strain>
    </source>
</reference>
<dbReference type="PANTHER" id="PTHR12542">
    <property type="entry name" value="EXOCYST COMPLEX PROTEIN EXO70"/>
    <property type="match status" value="1"/>
</dbReference>
<evidence type="ECO:0000256" key="3">
    <source>
        <dbReference type="RuleBase" id="RU365026"/>
    </source>
</evidence>
<dbReference type="SUPFAM" id="SSF74788">
    <property type="entry name" value="Cullin repeat-like"/>
    <property type="match status" value="1"/>
</dbReference>
<dbReference type="InterPro" id="IPR016159">
    <property type="entry name" value="Cullin_repeat-like_dom_sf"/>
</dbReference>
<proteinExistence type="inferred from homology"/>
<gene>
    <name evidence="6" type="ordered locus">Os11g0650100</name>
    <name evidence="7" type="ORF">OsJ_01642</name>
</gene>
<reference evidence="6" key="3">
    <citation type="journal article" date="2006" name="Nucleic Acids Res.">
        <title>The Rice Annotation Project Database (RAP-DB): hub for Oryza sativa ssp. japonica genome information.</title>
        <authorList>
            <person name="Ohyanagi H."/>
            <person name="Tanaka T."/>
            <person name="Sakai H."/>
            <person name="Shigemoto Y."/>
            <person name="Yamaguchi K."/>
            <person name="Habara T."/>
            <person name="Fujii Y."/>
            <person name="Antonio B.A."/>
            <person name="Nagamura Y."/>
            <person name="Imanishi T."/>
            <person name="Ikeo K."/>
            <person name="Itoh T."/>
            <person name="Gojobori T."/>
            <person name="Sasaki T."/>
        </authorList>
    </citation>
    <scope>NUCLEOTIDE SEQUENCE</scope>
</reference>
<dbReference type="Gramene" id="Os11t0649900-00">
    <property type="protein sequence ID" value="Os11t0649900-00"/>
    <property type="gene ID" value="Os11g0649900"/>
</dbReference>
<reference evidence="6" key="9">
    <citation type="submission" date="2009-08" db="EMBL/GenBank/DDBJ databases">
        <title>The Second Rice Annotation Project Meeting (RAP2).</title>
        <authorList>
            <consortium name="The Rice Annotation Project (RAP)"/>
        </authorList>
    </citation>
    <scope>NUCLEOTIDE SEQUENCE</scope>
</reference>
<accession>A2ZSS5</accession>
<sequence>MALVAMASSSGSGSSRSTNGMLEETVADVAALVEKWRSDDDGRRRRRSSLFLDGGFADAGRFMSAAVELHRGMLVLASSDVEDARGRGDRGDERLVRAQGVLEDAMRRLQLELEILLSAVRSNTADDGDGDGAAMSGHGLDGDGAVVVGHIRLVAEAMVAAGYGMECVTTFMSHRRAEFAGAVRRLLGYAPSQHARFRKLAWDDVDGKVRSWHTAAGFAFNFAFSGERVLCHRVFAAADAGVADRVFEGIASDHAADLLAVAEAAVARARRAPERLFHVLDVHATLVEIFPAIVCVLGDKSEAAVRATAALRNAGEAARGILVSFEEAIQKATSKSSAAATGGAVHPLARYVMNYLVLLADYDDTLARIYQQGRGSTSPHSPSSSSSSSNPIGRLVSVLLRKLDAMAGRHRSPAARSLFMANNTHYVSKKVRGSSKLVGIVGGEGWAVAQSAETRRHVDAFVHAAWRDVLVVGGEGADAAVREAVASQRRWVAVADDEMGDAVRAAAAAAVVPAYRALYRRHGMAAWMTPGDVNAMIGRLFGGPRNAAAGARPVAAGGATPRRHRLRLTSSSQKLAHKQ</sequence>
<feature type="compositionally biased region" description="Low complexity" evidence="4">
    <location>
        <begin position="8"/>
        <end position="17"/>
    </location>
</feature>
<dbReference type="KEGG" id="osa:9271905"/>
<dbReference type="GO" id="GO:0000145">
    <property type="term" value="C:exocyst"/>
    <property type="evidence" value="ECO:0007669"/>
    <property type="project" value="InterPro"/>
</dbReference>
<evidence type="ECO:0000313" key="6">
    <source>
        <dbReference type="EMBL" id="BAH95412.1"/>
    </source>
</evidence>